<dbReference type="CDD" id="cd01407">
    <property type="entry name" value="SIR2-fam"/>
    <property type="match status" value="1"/>
</dbReference>
<dbReference type="PANTHER" id="PTHR11085:SF4">
    <property type="entry name" value="NAD-DEPENDENT PROTEIN DEACYLASE"/>
    <property type="match status" value="1"/>
</dbReference>
<proteinExistence type="predicted"/>
<comment type="caution">
    <text evidence="6">The sequence shown here is derived from an EMBL/GenBank/DDBJ whole genome shotgun (WGS) entry which is preliminary data.</text>
</comment>
<dbReference type="RefSeq" id="WP_117322072.1">
    <property type="nucleotide sequence ID" value="NZ_QVTD01000003.1"/>
</dbReference>
<dbReference type="OrthoDB" id="9800582at2"/>
<keyword evidence="4" id="KW-0862">Zinc</keyword>
<dbReference type="Gene3D" id="3.40.50.1220">
    <property type="entry name" value="TPP-binding domain"/>
    <property type="match status" value="1"/>
</dbReference>
<dbReference type="InterPro" id="IPR003000">
    <property type="entry name" value="Sirtuin"/>
</dbReference>
<dbReference type="EC" id="2.3.1.286" evidence="1"/>
<dbReference type="NCBIfam" id="NF001754">
    <property type="entry name" value="PRK00481.1-4"/>
    <property type="match status" value="1"/>
</dbReference>
<dbReference type="InterPro" id="IPR026591">
    <property type="entry name" value="Sirtuin_cat_small_dom_sf"/>
</dbReference>
<sequence>MSSFEEQINMLKDWIDKSERIAVLTGAGVSTESGLKDFRSDEGIFAGEEPIEYYLSRPYFNRQPTEFWKKYKRIFHLGQLHAYQPSLAHTFLAGIERKGKNVTIITQNVDGLHQKAGSRNVIEVHGAVTSATCPKCGGIYDFTYIMNMEVPVCKDCERVLNPDIVLYGDEIHGWEEAEKSVMDADLFLVMGTSLSVTPVNMFPSIASLADVPLRGLLNNEPTIMDRYFDLIIEERLGTVFEALSR</sequence>
<gene>
    <name evidence="6" type="ORF">D0466_08560</name>
</gene>
<dbReference type="InterPro" id="IPR050134">
    <property type="entry name" value="NAD-dep_sirtuin_deacylases"/>
</dbReference>
<dbReference type="GO" id="GO:0017136">
    <property type="term" value="F:histone deacetylase activity, NAD-dependent"/>
    <property type="evidence" value="ECO:0007669"/>
    <property type="project" value="TreeGrafter"/>
</dbReference>
<dbReference type="PANTHER" id="PTHR11085">
    <property type="entry name" value="NAD-DEPENDENT PROTEIN DEACYLASE SIRTUIN-5, MITOCHONDRIAL-RELATED"/>
    <property type="match status" value="1"/>
</dbReference>
<reference evidence="6 7" key="1">
    <citation type="submission" date="2018-08" db="EMBL/GenBank/DDBJ databases">
        <title>Bacillus chawlae sp. nov., Bacillus glennii sp. nov., and Bacillus saganii sp. nov. Isolated from the Vehicle Assembly Building at Kennedy Space Center where the Viking Spacecraft were Assembled.</title>
        <authorList>
            <person name="Seuylemezian A."/>
            <person name="Vaishampayan P."/>
        </authorList>
    </citation>
    <scope>NUCLEOTIDE SEQUENCE [LARGE SCALE GENOMIC DNA]</scope>
    <source>
        <strain evidence="6 7">V44-8</strain>
    </source>
</reference>
<dbReference type="EMBL" id="QVTD01000003">
    <property type="protein sequence ID" value="RFU65902.1"/>
    <property type="molecule type" value="Genomic_DNA"/>
</dbReference>
<evidence type="ECO:0000256" key="4">
    <source>
        <dbReference type="PROSITE-ProRule" id="PRU00236"/>
    </source>
</evidence>
<keyword evidence="2" id="KW-0808">Transferase</keyword>
<dbReference type="SUPFAM" id="SSF52467">
    <property type="entry name" value="DHS-like NAD/FAD-binding domain"/>
    <property type="match status" value="1"/>
</dbReference>
<name>A0A372LIV8_9BACI</name>
<organism evidence="6 7">
    <name type="scientific">Peribacillus glennii</name>
    <dbReference type="NCBI Taxonomy" id="2303991"/>
    <lineage>
        <taxon>Bacteria</taxon>
        <taxon>Bacillati</taxon>
        <taxon>Bacillota</taxon>
        <taxon>Bacilli</taxon>
        <taxon>Bacillales</taxon>
        <taxon>Bacillaceae</taxon>
        <taxon>Peribacillus</taxon>
    </lineage>
</organism>
<evidence type="ECO:0000313" key="6">
    <source>
        <dbReference type="EMBL" id="RFU65902.1"/>
    </source>
</evidence>
<dbReference type="GO" id="GO:0070403">
    <property type="term" value="F:NAD+ binding"/>
    <property type="evidence" value="ECO:0007669"/>
    <property type="project" value="InterPro"/>
</dbReference>
<feature type="binding site" evidence="4">
    <location>
        <position position="133"/>
    </location>
    <ligand>
        <name>Zn(2+)</name>
        <dbReference type="ChEBI" id="CHEBI:29105"/>
    </ligand>
</feature>
<feature type="domain" description="Deacetylase sirtuin-type" evidence="5">
    <location>
        <begin position="1"/>
        <end position="245"/>
    </location>
</feature>
<dbReference type="InterPro" id="IPR026590">
    <property type="entry name" value="Ssirtuin_cat_dom"/>
</dbReference>
<keyword evidence="4" id="KW-0479">Metal-binding</keyword>
<keyword evidence="3" id="KW-0520">NAD</keyword>
<feature type="active site" description="Proton acceptor" evidence="4">
    <location>
        <position position="125"/>
    </location>
</feature>
<evidence type="ECO:0000256" key="1">
    <source>
        <dbReference type="ARBA" id="ARBA00012928"/>
    </source>
</evidence>
<accession>A0A372LIV8</accession>
<dbReference type="GO" id="GO:0046872">
    <property type="term" value="F:metal ion binding"/>
    <property type="evidence" value="ECO:0007669"/>
    <property type="project" value="UniProtKB-KW"/>
</dbReference>
<dbReference type="Gene3D" id="3.30.1600.10">
    <property type="entry name" value="SIR2/SIRT2 'Small Domain"/>
    <property type="match status" value="1"/>
</dbReference>
<dbReference type="InterPro" id="IPR029035">
    <property type="entry name" value="DHS-like_NAD/FAD-binding_dom"/>
</dbReference>
<dbReference type="Proteomes" id="UP000262939">
    <property type="component" value="Unassembled WGS sequence"/>
</dbReference>
<keyword evidence="7" id="KW-1185">Reference proteome</keyword>
<feature type="binding site" evidence="4">
    <location>
        <position position="156"/>
    </location>
    <ligand>
        <name>Zn(2+)</name>
        <dbReference type="ChEBI" id="CHEBI:29105"/>
    </ligand>
</feature>
<feature type="binding site" evidence="4">
    <location>
        <position position="153"/>
    </location>
    <ligand>
        <name>Zn(2+)</name>
        <dbReference type="ChEBI" id="CHEBI:29105"/>
    </ligand>
</feature>
<feature type="binding site" evidence="4">
    <location>
        <position position="136"/>
    </location>
    <ligand>
        <name>Zn(2+)</name>
        <dbReference type="ChEBI" id="CHEBI:29105"/>
    </ligand>
</feature>
<dbReference type="Pfam" id="PF02146">
    <property type="entry name" value="SIR2"/>
    <property type="match status" value="1"/>
</dbReference>
<evidence type="ECO:0000313" key="7">
    <source>
        <dbReference type="Proteomes" id="UP000262939"/>
    </source>
</evidence>
<evidence type="ECO:0000256" key="3">
    <source>
        <dbReference type="ARBA" id="ARBA00023027"/>
    </source>
</evidence>
<protein>
    <recommendedName>
        <fullName evidence="1">protein acetyllysine N-acetyltransferase</fullName>
        <ecNumber evidence="1">2.3.1.286</ecNumber>
    </recommendedName>
</protein>
<dbReference type="PROSITE" id="PS50305">
    <property type="entry name" value="SIRTUIN"/>
    <property type="match status" value="1"/>
</dbReference>
<evidence type="ECO:0000256" key="2">
    <source>
        <dbReference type="ARBA" id="ARBA00022679"/>
    </source>
</evidence>
<dbReference type="AlphaFoldDB" id="A0A372LIV8"/>
<evidence type="ECO:0000259" key="5">
    <source>
        <dbReference type="PROSITE" id="PS50305"/>
    </source>
</evidence>